<dbReference type="AlphaFoldDB" id="A0A0V1HAA7"/>
<organism evidence="1 2">
    <name type="scientific">Trichinella pseudospiralis</name>
    <name type="common">Parasitic roundworm</name>
    <dbReference type="NCBI Taxonomy" id="6337"/>
    <lineage>
        <taxon>Eukaryota</taxon>
        <taxon>Metazoa</taxon>
        <taxon>Ecdysozoa</taxon>
        <taxon>Nematoda</taxon>
        <taxon>Enoplea</taxon>
        <taxon>Dorylaimia</taxon>
        <taxon>Trichinellida</taxon>
        <taxon>Trichinellidae</taxon>
        <taxon>Trichinella</taxon>
    </lineage>
</organism>
<sequence>MRLIFGVASRQEAFNHNKERTALPDHPLLTANNRTVKINMLGHTDVSKPKEWTANASRLIFFLGANNVTDPTRRRAAPLRSFGGAVFNLTQALISPSNPNEKFFDEILFILERHSSPQSSQIVAQGCNFSDLEIMLHNTSSSIYQIEARTARQAMICQSCGGTHIRSQCRFRNAHCRACQKRTENKSLASVDSLTSKFPDLLQQNNFRPSGKGDESCVLSRKIRGELVKEKESCSVKVQYGNIHRTLTLFVTTGCCPNLLRLNWFQPLEIQLSGAHQFTPTPLQISEVLRKCRSVFTEELGMYVEEPVSLDLDPNVTMICMKGRKVPFALREKINAELDKLVEEYILEQVDHQVWSISPITPVKPDGTIRICNRPSSAVSSTKCIKTNDPRSYDSTVASQLHSSAIQQLTAAHGTRIDGIGSYNLTFDMSLRLLVRWRFRDLVTSTKSNKVCRLGADVPVWMLSAIVKIHVIWLLYKPLSHESYGKASIRMPEERPWAAMMTSQYAASYQVVTIPREDELEEMFLAKNLSTHPYLLGEDQFANTTCRCLTGS</sequence>
<accession>A0A0V1HAA7</accession>
<dbReference type="InterPro" id="IPR050951">
    <property type="entry name" value="Retrovirus_Pol_polyprotein"/>
</dbReference>
<protein>
    <submittedName>
        <fullName evidence="1">Uncharacterized protein</fullName>
    </submittedName>
</protein>
<gene>
    <name evidence="1" type="ORF">T4B_2440</name>
</gene>
<dbReference type="PANTHER" id="PTHR37984">
    <property type="entry name" value="PROTEIN CBG26694"/>
    <property type="match status" value="1"/>
</dbReference>
<evidence type="ECO:0000313" key="1">
    <source>
        <dbReference type="EMBL" id="KRZ07215.1"/>
    </source>
</evidence>
<name>A0A0V1HAA7_TRIPS</name>
<dbReference type="EMBL" id="JYDS01000422">
    <property type="protein sequence ID" value="KRZ07215.1"/>
    <property type="molecule type" value="Genomic_DNA"/>
</dbReference>
<comment type="caution">
    <text evidence="1">The sequence shown here is derived from an EMBL/GenBank/DDBJ whole genome shotgun (WGS) entry which is preliminary data.</text>
</comment>
<keyword evidence="2" id="KW-1185">Reference proteome</keyword>
<proteinExistence type="predicted"/>
<reference evidence="1 2" key="1">
    <citation type="submission" date="2015-01" db="EMBL/GenBank/DDBJ databases">
        <title>Evolution of Trichinella species and genotypes.</title>
        <authorList>
            <person name="Korhonen P.K."/>
            <person name="Edoardo P."/>
            <person name="Giuseppe L.R."/>
            <person name="Gasser R.B."/>
        </authorList>
    </citation>
    <scope>NUCLEOTIDE SEQUENCE [LARGE SCALE GENOMIC DNA]</scope>
    <source>
        <strain evidence="1">ISS588</strain>
    </source>
</reference>
<dbReference type="Proteomes" id="UP000054805">
    <property type="component" value="Unassembled WGS sequence"/>
</dbReference>
<dbReference type="Gene3D" id="3.10.10.10">
    <property type="entry name" value="HIV Type 1 Reverse Transcriptase, subunit A, domain 1"/>
    <property type="match status" value="1"/>
</dbReference>
<dbReference type="PANTHER" id="PTHR37984:SF12">
    <property type="entry name" value="RIBONUCLEASE H"/>
    <property type="match status" value="1"/>
</dbReference>
<evidence type="ECO:0000313" key="2">
    <source>
        <dbReference type="Proteomes" id="UP000054805"/>
    </source>
</evidence>